<keyword evidence="1" id="KW-0378">Hydrolase</keyword>
<dbReference type="InterPro" id="IPR006379">
    <property type="entry name" value="HAD-SF_hydro_IIB"/>
</dbReference>
<dbReference type="SFLD" id="SFLDG01144">
    <property type="entry name" value="C2.B.4:_PGP_Like"/>
    <property type="match status" value="1"/>
</dbReference>
<dbReference type="Pfam" id="PF08282">
    <property type="entry name" value="Hydrolase_3"/>
    <property type="match status" value="1"/>
</dbReference>
<dbReference type="Gene3D" id="3.30.1240.10">
    <property type="match status" value="1"/>
</dbReference>
<dbReference type="SUPFAM" id="SSF56784">
    <property type="entry name" value="HAD-like"/>
    <property type="match status" value="1"/>
</dbReference>
<dbReference type="GO" id="GO:0016787">
    <property type="term" value="F:hydrolase activity"/>
    <property type="evidence" value="ECO:0007669"/>
    <property type="project" value="UniProtKB-KW"/>
</dbReference>
<dbReference type="Proteomes" id="UP001211894">
    <property type="component" value="Unassembled WGS sequence"/>
</dbReference>
<dbReference type="PANTHER" id="PTHR10000">
    <property type="entry name" value="PHOSPHOSERINE PHOSPHATASE"/>
    <property type="match status" value="1"/>
</dbReference>
<dbReference type="SFLD" id="SFLDS00003">
    <property type="entry name" value="Haloacid_Dehalogenase"/>
    <property type="match status" value="1"/>
</dbReference>
<evidence type="ECO:0000313" key="1">
    <source>
        <dbReference type="EMBL" id="MDA7026589.1"/>
    </source>
</evidence>
<accession>A0ABT4X2V4</accession>
<evidence type="ECO:0000313" key="2">
    <source>
        <dbReference type="Proteomes" id="UP001211894"/>
    </source>
</evidence>
<dbReference type="PANTHER" id="PTHR10000:SF25">
    <property type="entry name" value="PHOSPHATASE YKRA-RELATED"/>
    <property type="match status" value="1"/>
</dbReference>
<dbReference type="PROSITE" id="PS01228">
    <property type="entry name" value="COF_1"/>
    <property type="match status" value="1"/>
</dbReference>
<proteinExistence type="predicted"/>
<dbReference type="InterPro" id="IPR000150">
    <property type="entry name" value="Cof"/>
</dbReference>
<dbReference type="InterPro" id="IPR036412">
    <property type="entry name" value="HAD-like_sf"/>
</dbReference>
<dbReference type="Gene3D" id="3.40.50.1000">
    <property type="entry name" value="HAD superfamily/HAD-like"/>
    <property type="match status" value="1"/>
</dbReference>
<dbReference type="InterPro" id="IPR023214">
    <property type="entry name" value="HAD_sf"/>
</dbReference>
<dbReference type="RefSeq" id="WP_271340435.1">
    <property type="nucleotide sequence ID" value="NZ_JAQKAB010000004.1"/>
</dbReference>
<comment type="caution">
    <text evidence="1">The sequence shown here is derived from an EMBL/GenBank/DDBJ whole genome shotgun (WGS) entry which is preliminary data.</text>
</comment>
<dbReference type="EMBL" id="JAQKAB010000004">
    <property type="protein sequence ID" value="MDA7026589.1"/>
    <property type="molecule type" value="Genomic_DNA"/>
</dbReference>
<protein>
    <submittedName>
        <fullName evidence="1">Cof-type HAD-IIB family hydrolase</fullName>
    </submittedName>
</protein>
<keyword evidence="2" id="KW-1185">Reference proteome</keyword>
<name>A0ABT4X2V4_9BACI</name>
<dbReference type="PROSITE" id="PS01229">
    <property type="entry name" value="COF_2"/>
    <property type="match status" value="1"/>
</dbReference>
<dbReference type="SFLD" id="SFLDG01140">
    <property type="entry name" value="C2.B:_Phosphomannomutase_and_P"/>
    <property type="match status" value="1"/>
</dbReference>
<dbReference type="NCBIfam" id="TIGR00099">
    <property type="entry name" value="Cof-subfamily"/>
    <property type="match status" value="1"/>
</dbReference>
<dbReference type="CDD" id="cd07517">
    <property type="entry name" value="HAD_HPP"/>
    <property type="match status" value="1"/>
</dbReference>
<reference evidence="1 2" key="1">
    <citation type="submission" date="2023-01" db="EMBL/GenBank/DDBJ databases">
        <title>Bacillus changyiensis sp. nov., isolated from a coastal deposit.</title>
        <authorList>
            <person name="Xiao G."/>
            <person name="Lai Q."/>
            <person name="Hu Z."/>
            <person name="Shao Z."/>
        </authorList>
    </citation>
    <scope>NUCLEOTIDE SEQUENCE [LARGE SCALE GENOMIC DNA]</scope>
    <source>
        <strain evidence="1 2">CLL-7-23</strain>
    </source>
</reference>
<gene>
    <name evidence="1" type="ORF">PJ311_08190</name>
</gene>
<sequence>MTKQSIIFFDIDGTLLNHDKKLPALTKQSIFKLKELGHKVAIATGRAPFMFEDLRKELEIDTYVSYNGQYVVLDGEVLFTYPLDMMSLEKLTADALLKDHPIVYMDHEDMKANVLKHQYIEESIRSLKIGRFPTHDPHYYKGRELYQALLFCREGEETSYQQSFQDFDFVRWHPVSVDVIPTGGSKAKGIDKIVEKLGFSRERVYAFGDGLNDKEMLLTVENSVAMGNGEEEIKKVAKYVTKSVEDDGIYHGLQMVGLL</sequence>
<organism evidence="1 2">
    <name type="scientific">Bacillus changyiensis</name>
    <dbReference type="NCBI Taxonomy" id="3004103"/>
    <lineage>
        <taxon>Bacteria</taxon>
        <taxon>Bacillati</taxon>
        <taxon>Bacillota</taxon>
        <taxon>Bacilli</taxon>
        <taxon>Bacillales</taxon>
        <taxon>Bacillaceae</taxon>
        <taxon>Bacillus</taxon>
    </lineage>
</organism>
<dbReference type="NCBIfam" id="TIGR01484">
    <property type="entry name" value="HAD-SF-IIB"/>
    <property type="match status" value="1"/>
</dbReference>